<name>A0A1H9T3K5_9PSED</name>
<dbReference type="Proteomes" id="UP000199221">
    <property type="component" value="Unassembled WGS sequence"/>
</dbReference>
<sequence length="212" mass="24409">MHALDHARYLALREGAHVLEADGTGDKVLRLRDGTMLKLFRRKRLITSAAWYPYARRFADNCEALAARGIPCPQVKAVYRIAEIARDAVHYDPLPGLTLRQLLDQPGEHPELRDQLGQFIATLHESGVYFRSAHLGNVVLTPEGKLGLIDVADLRIYRKPLRRSQRQRNFRHMLRYRQDREWLLGDRDNVFIEAYLASQQVCRRQDLASALA</sequence>
<proteinExistence type="predicted"/>
<protein>
    <recommendedName>
        <fullName evidence="1">Aminoglycoside phosphotransferase domain-containing protein</fullName>
    </recommendedName>
</protein>
<dbReference type="EMBL" id="FOEQ01000014">
    <property type="protein sequence ID" value="SER91657.1"/>
    <property type="molecule type" value="Genomic_DNA"/>
</dbReference>
<dbReference type="AlphaFoldDB" id="A0A1H9T3K5"/>
<reference evidence="2 3" key="1">
    <citation type="submission" date="2016-10" db="EMBL/GenBank/DDBJ databases">
        <authorList>
            <person name="de Groot N.N."/>
        </authorList>
    </citation>
    <scope>NUCLEOTIDE SEQUENCE [LARGE SCALE GENOMIC DNA]</scope>
    <source>
        <strain evidence="2 3">LMG 27941</strain>
    </source>
</reference>
<accession>A0A1H9T3K5</accession>
<evidence type="ECO:0000313" key="3">
    <source>
        <dbReference type="Proteomes" id="UP000199221"/>
    </source>
</evidence>
<dbReference type="RefSeq" id="WP_094012368.1">
    <property type="nucleotide sequence ID" value="NZ_CP128543.1"/>
</dbReference>
<dbReference type="Pfam" id="PF01636">
    <property type="entry name" value="APH"/>
    <property type="match status" value="1"/>
</dbReference>
<dbReference type="InterPro" id="IPR011009">
    <property type="entry name" value="Kinase-like_dom_sf"/>
</dbReference>
<dbReference type="InterPro" id="IPR002575">
    <property type="entry name" value="Aminoglycoside_PTrfase"/>
</dbReference>
<evidence type="ECO:0000259" key="1">
    <source>
        <dbReference type="Pfam" id="PF01636"/>
    </source>
</evidence>
<dbReference type="GeneID" id="93680047"/>
<dbReference type="SUPFAM" id="SSF56112">
    <property type="entry name" value="Protein kinase-like (PK-like)"/>
    <property type="match status" value="1"/>
</dbReference>
<feature type="domain" description="Aminoglycoside phosphotransferase" evidence="1">
    <location>
        <begin position="46"/>
        <end position="184"/>
    </location>
</feature>
<organism evidence="2 3">
    <name type="scientific">Pseudomonas soli</name>
    <dbReference type="NCBI Taxonomy" id="1306993"/>
    <lineage>
        <taxon>Bacteria</taxon>
        <taxon>Pseudomonadati</taxon>
        <taxon>Pseudomonadota</taxon>
        <taxon>Gammaproteobacteria</taxon>
        <taxon>Pseudomonadales</taxon>
        <taxon>Pseudomonadaceae</taxon>
        <taxon>Pseudomonas</taxon>
    </lineage>
</organism>
<gene>
    <name evidence="2" type="ORF">SAMN05216230_11486</name>
</gene>
<evidence type="ECO:0000313" key="2">
    <source>
        <dbReference type="EMBL" id="SER91657.1"/>
    </source>
</evidence>